<evidence type="ECO:0000259" key="7">
    <source>
        <dbReference type="Pfam" id="PF12823"/>
    </source>
</evidence>
<protein>
    <submittedName>
        <fullName evidence="8">DUF3817 domain-containing protein</fullName>
    </submittedName>
</protein>
<evidence type="ECO:0000256" key="5">
    <source>
        <dbReference type="ARBA" id="ARBA00023136"/>
    </source>
</evidence>
<evidence type="ECO:0000256" key="3">
    <source>
        <dbReference type="ARBA" id="ARBA00022692"/>
    </source>
</evidence>
<dbReference type="InterPro" id="IPR023845">
    <property type="entry name" value="DUF3817_TM"/>
</dbReference>
<dbReference type="PANTHER" id="PTHR40077">
    <property type="entry name" value="MEMBRANE PROTEIN-RELATED"/>
    <property type="match status" value="1"/>
</dbReference>
<keyword evidence="4 6" id="KW-1133">Transmembrane helix</keyword>
<evidence type="ECO:0000256" key="4">
    <source>
        <dbReference type="ARBA" id="ARBA00022989"/>
    </source>
</evidence>
<dbReference type="PANTHER" id="PTHR40077:SF1">
    <property type="entry name" value="MEMBRANE PROTEIN"/>
    <property type="match status" value="1"/>
</dbReference>
<reference evidence="9" key="1">
    <citation type="journal article" date="2019" name="Int. J. Syst. Evol. Microbiol.">
        <title>The Global Catalogue of Microorganisms (GCM) 10K type strain sequencing project: providing services to taxonomists for standard genome sequencing and annotation.</title>
        <authorList>
            <consortium name="The Broad Institute Genomics Platform"/>
            <consortium name="The Broad Institute Genome Sequencing Center for Infectious Disease"/>
            <person name="Wu L."/>
            <person name="Ma J."/>
        </authorList>
    </citation>
    <scope>NUCLEOTIDE SEQUENCE [LARGE SCALE GENOMIC DNA]</scope>
    <source>
        <strain evidence="9">CGMCC 1.12470</strain>
    </source>
</reference>
<dbReference type="NCBIfam" id="TIGR03954">
    <property type="entry name" value="integ_memb_HG"/>
    <property type="match status" value="1"/>
</dbReference>
<dbReference type="EMBL" id="JBHUDX010000002">
    <property type="protein sequence ID" value="MFD1656823.1"/>
    <property type="molecule type" value="Genomic_DNA"/>
</dbReference>
<comment type="subcellular location">
    <subcellularLocation>
        <location evidence="1">Cell membrane</location>
        <topology evidence="1">Multi-pass membrane protein</topology>
    </subcellularLocation>
</comment>
<accession>A0ABW4IIV2</accession>
<evidence type="ECO:0000256" key="6">
    <source>
        <dbReference type="SAM" id="Phobius"/>
    </source>
</evidence>
<keyword evidence="2" id="KW-1003">Cell membrane</keyword>
<feature type="transmembrane region" description="Helical" evidence="6">
    <location>
        <begin position="14"/>
        <end position="38"/>
    </location>
</feature>
<keyword evidence="3 6" id="KW-0812">Transmembrane</keyword>
<name>A0ABW4IIV2_9ACTN</name>
<gene>
    <name evidence="8" type="ORF">ACFSL4_00885</name>
</gene>
<dbReference type="Pfam" id="PF12823">
    <property type="entry name" value="DUF3817"/>
    <property type="match status" value="1"/>
</dbReference>
<evidence type="ECO:0000256" key="1">
    <source>
        <dbReference type="ARBA" id="ARBA00004651"/>
    </source>
</evidence>
<feature type="domain" description="DUF3817" evidence="7">
    <location>
        <begin position="12"/>
        <end position="98"/>
    </location>
</feature>
<feature type="transmembrane region" description="Helical" evidence="6">
    <location>
        <begin position="45"/>
        <end position="67"/>
    </location>
</feature>
<keyword evidence="5 6" id="KW-0472">Membrane</keyword>
<evidence type="ECO:0000313" key="8">
    <source>
        <dbReference type="EMBL" id="MFD1656823.1"/>
    </source>
</evidence>
<evidence type="ECO:0000313" key="9">
    <source>
        <dbReference type="Proteomes" id="UP001597261"/>
    </source>
</evidence>
<dbReference type="RefSeq" id="WP_381077031.1">
    <property type="nucleotide sequence ID" value="NZ_JBHUDX010000002.1"/>
</dbReference>
<sequence>MSTYSARLFAVLQIFRLVAVAEGTLLPALLVLVLVRYLTGAGASAVAVIGATHGTVFTVYLLLLPLVRRALDWPWRTVGIAFIASLVPLAPWALERQFRTEIRSYAERR</sequence>
<comment type="caution">
    <text evidence="8">The sequence shown here is derived from an EMBL/GenBank/DDBJ whole genome shotgun (WGS) entry which is preliminary data.</text>
</comment>
<dbReference type="Proteomes" id="UP001597261">
    <property type="component" value="Unassembled WGS sequence"/>
</dbReference>
<proteinExistence type="predicted"/>
<organism evidence="8 9">
    <name type="scientific">Streptomyces caeni</name>
    <dbReference type="NCBI Taxonomy" id="2307231"/>
    <lineage>
        <taxon>Bacteria</taxon>
        <taxon>Bacillati</taxon>
        <taxon>Actinomycetota</taxon>
        <taxon>Actinomycetes</taxon>
        <taxon>Kitasatosporales</taxon>
        <taxon>Streptomycetaceae</taxon>
        <taxon>Streptomyces</taxon>
    </lineage>
</organism>
<evidence type="ECO:0000256" key="2">
    <source>
        <dbReference type="ARBA" id="ARBA00022475"/>
    </source>
</evidence>
<keyword evidence="9" id="KW-1185">Reference proteome</keyword>